<dbReference type="InterPro" id="IPR029063">
    <property type="entry name" value="SAM-dependent_MTases_sf"/>
</dbReference>
<proteinExistence type="predicted"/>
<protein>
    <recommendedName>
        <fullName evidence="2">Methyltransferase FkbM domain-containing protein</fullName>
    </recommendedName>
</protein>
<feature type="domain" description="Methyltransferase FkbM" evidence="2">
    <location>
        <begin position="253"/>
        <end position="386"/>
    </location>
</feature>
<evidence type="ECO:0000313" key="4">
    <source>
        <dbReference type="Proteomes" id="UP001189429"/>
    </source>
</evidence>
<evidence type="ECO:0000259" key="2">
    <source>
        <dbReference type="Pfam" id="PF05050"/>
    </source>
</evidence>
<keyword evidence="1" id="KW-0732">Signal</keyword>
<dbReference type="InterPro" id="IPR053202">
    <property type="entry name" value="EGF_Rcpt_Signaling_Reg"/>
</dbReference>
<dbReference type="SUPFAM" id="SSF53335">
    <property type="entry name" value="S-adenosyl-L-methionine-dependent methyltransferases"/>
    <property type="match status" value="1"/>
</dbReference>
<evidence type="ECO:0000256" key="1">
    <source>
        <dbReference type="SAM" id="SignalP"/>
    </source>
</evidence>
<sequence>MAARRRAAPAAAAAPAMLALALSGLPLASPAVADEFFDLVASRGLAEPPAGLMLCCLGLSEGAAGLARRILEGLAPPRFRAHVAFFHKPPSGATLEEADSLLRDFPERAHLVDDPEPFRSLCSVLLLSPEDPRFHAEQLRALARPPEVLVAHAGPDCGGRASYACRFFEAAWGALASAKASCGHSFCFAVLPLEELEDPLLTSVDCKMLAAPEAPPFVASQWQQDWFVYHNFIRGTDLDPLHGPPAREGVFVDIGAFHPIHLSNTFFFERCLGWRGVCAEPNPSWGPYFGAYRPRCRLAQNCVWSAPRSVVMSFEKDPIEAYIQDVPNAGAVPISDAAGATARRFTAECRTLEDILTSSGLRRPARIDYMSVDAEAAEVEIFRGFDFALFSAIVCRRGAQKGCRVMSWTRYSRWPGTRRSRSSVATTFTPS</sequence>
<accession>A0ABN9VIT4</accession>
<evidence type="ECO:0000313" key="3">
    <source>
        <dbReference type="EMBL" id="CAK0872752.1"/>
    </source>
</evidence>
<feature type="chain" id="PRO_5046612417" description="Methyltransferase FkbM domain-containing protein" evidence="1">
    <location>
        <begin position="34"/>
        <end position="431"/>
    </location>
</feature>
<name>A0ABN9VIT4_9DINO</name>
<dbReference type="InterPro" id="IPR006342">
    <property type="entry name" value="FkbM_mtfrase"/>
</dbReference>
<dbReference type="PANTHER" id="PTHR34009">
    <property type="entry name" value="PROTEIN STAR"/>
    <property type="match status" value="1"/>
</dbReference>
<dbReference type="PROSITE" id="PS51318">
    <property type="entry name" value="TAT"/>
    <property type="match status" value="1"/>
</dbReference>
<dbReference type="Proteomes" id="UP001189429">
    <property type="component" value="Unassembled WGS sequence"/>
</dbReference>
<dbReference type="Gene3D" id="3.40.50.150">
    <property type="entry name" value="Vaccinia Virus protein VP39"/>
    <property type="match status" value="1"/>
</dbReference>
<reference evidence="3" key="1">
    <citation type="submission" date="2023-10" db="EMBL/GenBank/DDBJ databases">
        <authorList>
            <person name="Chen Y."/>
            <person name="Shah S."/>
            <person name="Dougan E. K."/>
            <person name="Thang M."/>
            <person name="Chan C."/>
        </authorList>
    </citation>
    <scope>NUCLEOTIDE SEQUENCE [LARGE SCALE GENOMIC DNA]</scope>
</reference>
<feature type="signal peptide" evidence="1">
    <location>
        <begin position="1"/>
        <end position="33"/>
    </location>
</feature>
<dbReference type="Pfam" id="PF05050">
    <property type="entry name" value="Methyltransf_21"/>
    <property type="match status" value="1"/>
</dbReference>
<gene>
    <name evidence="3" type="ORF">PCOR1329_LOCUS58127</name>
</gene>
<organism evidence="3 4">
    <name type="scientific">Prorocentrum cordatum</name>
    <dbReference type="NCBI Taxonomy" id="2364126"/>
    <lineage>
        <taxon>Eukaryota</taxon>
        <taxon>Sar</taxon>
        <taxon>Alveolata</taxon>
        <taxon>Dinophyceae</taxon>
        <taxon>Prorocentrales</taxon>
        <taxon>Prorocentraceae</taxon>
        <taxon>Prorocentrum</taxon>
    </lineage>
</organism>
<dbReference type="InterPro" id="IPR006311">
    <property type="entry name" value="TAT_signal"/>
</dbReference>
<comment type="caution">
    <text evidence="3">The sequence shown here is derived from an EMBL/GenBank/DDBJ whole genome shotgun (WGS) entry which is preliminary data.</text>
</comment>
<keyword evidence="4" id="KW-1185">Reference proteome</keyword>
<dbReference type="PANTHER" id="PTHR34009:SF2">
    <property type="entry name" value="PROTEIN STAR"/>
    <property type="match status" value="1"/>
</dbReference>
<dbReference type="EMBL" id="CAUYUJ010017196">
    <property type="protein sequence ID" value="CAK0872752.1"/>
    <property type="molecule type" value="Genomic_DNA"/>
</dbReference>